<comment type="caution">
    <text evidence="2">The sequence shown here is derived from an EMBL/GenBank/DDBJ whole genome shotgun (WGS) entry which is preliminary data.</text>
</comment>
<feature type="compositionally biased region" description="Basic and acidic residues" evidence="1">
    <location>
        <begin position="19"/>
        <end position="30"/>
    </location>
</feature>
<feature type="region of interest" description="Disordered" evidence="1">
    <location>
        <begin position="1"/>
        <end position="78"/>
    </location>
</feature>
<feature type="compositionally biased region" description="Basic and acidic residues" evidence="1">
    <location>
        <begin position="121"/>
        <end position="142"/>
    </location>
</feature>
<sequence length="142" mass="15818">MTNESVNNANQPVNQAVDSSDRVQGDHYDRIIVPAETAARKEREGDLFKTTPTEEREADAPTDDQTNAGSIRTTDGYTVDKEGLLNNYAVEPEMYYETPGDAKQVKEQETATRVQELVEVNEDKENELTERGDDRGRGPGLV</sequence>
<dbReference type="RefSeq" id="WP_190474650.1">
    <property type="nucleotide sequence ID" value="NZ_JACJSG010000023.1"/>
</dbReference>
<protein>
    <submittedName>
        <fullName evidence="2">Uncharacterized protein</fullName>
    </submittedName>
</protein>
<keyword evidence="3" id="KW-1185">Reference proteome</keyword>
<evidence type="ECO:0000256" key="1">
    <source>
        <dbReference type="SAM" id="MobiDB-lite"/>
    </source>
</evidence>
<feature type="compositionally biased region" description="Polar residues" evidence="1">
    <location>
        <begin position="63"/>
        <end position="76"/>
    </location>
</feature>
<dbReference type="Pfam" id="PF26394">
    <property type="entry name" value="Psb34"/>
    <property type="match status" value="1"/>
</dbReference>
<accession>A0ABR8D8G3</accession>
<name>A0ABR8D8G3_9NOST</name>
<dbReference type="EMBL" id="JACJSG010000023">
    <property type="protein sequence ID" value="MBD2502416.1"/>
    <property type="molecule type" value="Genomic_DNA"/>
</dbReference>
<evidence type="ECO:0000313" key="3">
    <source>
        <dbReference type="Proteomes" id="UP000661112"/>
    </source>
</evidence>
<gene>
    <name evidence="2" type="ORF">H6G83_17670</name>
</gene>
<organism evidence="2 3">
    <name type="scientific">Anabaena azotica FACHB-119</name>
    <dbReference type="NCBI Taxonomy" id="947527"/>
    <lineage>
        <taxon>Bacteria</taxon>
        <taxon>Bacillati</taxon>
        <taxon>Cyanobacteriota</taxon>
        <taxon>Cyanophyceae</taxon>
        <taxon>Nostocales</taxon>
        <taxon>Nostocaceae</taxon>
        <taxon>Anabaena</taxon>
        <taxon>Anabaena azotica</taxon>
    </lineage>
</organism>
<feature type="compositionally biased region" description="Low complexity" evidence="1">
    <location>
        <begin position="1"/>
        <end position="17"/>
    </location>
</feature>
<proteinExistence type="predicted"/>
<dbReference type="Proteomes" id="UP000661112">
    <property type="component" value="Unassembled WGS sequence"/>
</dbReference>
<reference evidence="2 3" key="1">
    <citation type="journal article" date="2020" name="ISME J.">
        <title>Comparative genomics reveals insights into cyanobacterial evolution and habitat adaptation.</title>
        <authorList>
            <person name="Chen M.Y."/>
            <person name="Teng W.K."/>
            <person name="Zhao L."/>
            <person name="Hu C.X."/>
            <person name="Zhou Y.K."/>
            <person name="Han B.P."/>
            <person name="Song L.R."/>
            <person name="Shu W.S."/>
        </authorList>
    </citation>
    <scope>NUCLEOTIDE SEQUENCE [LARGE SCALE GENOMIC DNA]</scope>
    <source>
        <strain evidence="2 3">FACHB-119</strain>
    </source>
</reference>
<feature type="compositionally biased region" description="Basic and acidic residues" evidence="1">
    <location>
        <begin position="38"/>
        <end position="59"/>
    </location>
</feature>
<evidence type="ECO:0000313" key="2">
    <source>
        <dbReference type="EMBL" id="MBD2502416.1"/>
    </source>
</evidence>
<feature type="region of interest" description="Disordered" evidence="1">
    <location>
        <begin position="116"/>
        <end position="142"/>
    </location>
</feature>
<dbReference type="InterPro" id="IPR048028">
    <property type="entry name" value="Psb34-like"/>
</dbReference>